<proteinExistence type="predicted"/>
<dbReference type="EMBL" id="JBEGDG010000007">
    <property type="protein sequence ID" value="MEQ6355123.1"/>
    <property type="molecule type" value="Genomic_DNA"/>
</dbReference>
<keyword evidence="2" id="KW-1185">Reference proteome</keyword>
<dbReference type="RefSeq" id="WP_349659753.1">
    <property type="nucleotide sequence ID" value="NZ_JBEGDG010000007.1"/>
</dbReference>
<evidence type="ECO:0000313" key="1">
    <source>
        <dbReference type="EMBL" id="MEQ6355123.1"/>
    </source>
</evidence>
<evidence type="ECO:0000313" key="2">
    <source>
        <dbReference type="Proteomes" id="UP001478862"/>
    </source>
</evidence>
<sequence>MAYSVKCKWCKTEKKNSEMFAFKVSENSKYSYTCDEVEYKLYQDYLNKLNTKKQNDKVITDNFNKLYVYIAVEILNYDLGQIIPPNLKKRLRKLNENYDFEVIKSCVESLTNYLQNYISKKEFEDEKHIVNYIMLIIEKNINDSYKLWKRKKQLEQKQQSHVIESEIMDDLITENITSNVPKNNGIMQFLDEGDY</sequence>
<accession>A0ABV1MRH6</accession>
<reference evidence="1 2" key="1">
    <citation type="submission" date="2024-06" db="EMBL/GenBank/DDBJ databases">
        <title>Lysinibacillus zambalefons sp. nov., a Novel Firmicute Isolated from the Poon Bato Zambales Hyperalkaline Spring.</title>
        <authorList>
            <person name="Aja J.A."/>
            <person name="Lazaro J.E.H."/>
            <person name="Llorin L.D."/>
            <person name="Lim K.R."/>
            <person name="Teodosio J."/>
            <person name="Dalisay D.S."/>
        </authorList>
    </citation>
    <scope>NUCLEOTIDE SEQUENCE [LARGE SCALE GENOMIC DNA]</scope>
    <source>
        <strain evidence="1 2">M3</strain>
    </source>
</reference>
<name>A0ABV1MRH6_9BACI</name>
<evidence type="ECO:0008006" key="3">
    <source>
        <dbReference type="Google" id="ProtNLM"/>
    </source>
</evidence>
<comment type="caution">
    <text evidence="1">The sequence shown here is derived from an EMBL/GenBank/DDBJ whole genome shotgun (WGS) entry which is preliminary data.</text>
</comment>
<organism evidence="1 2">
    <name type="scientific">Lysinibacillus zambalensis</name>
    <dbReference type="NCBI Taxonomy" id="3160866"/>
    <lineage>
        <taxon>Bacteria</taxon>
        <taxon>Bacillati</taxon>
        <taxon>Bacillota</taxon>
        <taxon>Bacilli</taxon>
        <taxon>Bacillales</taxon>
        <taxon>Bacillaceae</taxon>
        <taxon>Lysinibacillus</taxon>
    </lineage>
</organism>
<protein>
    <recommendedName>
        <fullName evidence="3">DUF4145 domain-containing protein</fullName>
    </recommendedName>
</protein>
<dbReference type="Proteomes" id="UP001478862">
    <property type="component" value="Unassembled WGS sequence"/>
</dbReference>
<gene>
    <name evidence="1" type="ORF">ABNX05_10890</name>
</gene>